<protein>
    <submittedName>
        <fullName evidence="1">Putative odorant binding protein</fullName>
    </submittedName>
</protein>
<dbReference type="Gene3D" id="1.10.238.20">
    <property type="entry name" value="Pheromone/general odorant binding protein domain"/>
    <property type="match status" value="1"/>
</dbReference>
<dbReference type="InterPro" id="IPR036728">
    <property type="entry name" value="PBP_GOBP_sf"/>
</dbReference>
<dbReference type="GO" id="GO:0005549">
    <property type="term" value="F:odorant binding"/>
    <property type="evidence" value="ECO:0007669"/>
    <property type="project" value="InterPro"/>
</dbReference>
<evidence type="ECO:0000313" key="1">
    <source>
        <dbReference type="EMBL" id="ACT83085.1"/>
    </source>
</evidence>
<reference evidence="1" key="1">
    <citation type="submission" date="2009-06" db="EMBL/GenBank/DDBJ databases">
        <title>Identification of cDNA clones encoding putative odorant-binding proteins from the antennae of the lucerne plant bug, Adelphocoris lineolatus (Goeze).</title>
        <authorList>
            <person name="Gu S."/>
            <person name="Zhang Y."/>
            <person name="Guo Y."/>
        </authorList>
    </citation>
    <scope>NUCLEOTIDE SEQUENCE</scope>
    <source>
        <strain evidence="1">Alin-OBP</strain>
    </source>
</reference>
<organism evidence="1">
    <name type="scientific">Adelphocoris lineolatus</name>
    <name type="common">Alfalfa plant bug</name>
    <dbReference type="NCBI Taxonomy" id="236346"/>
    <lineage>
        <taxon>Eukaryota</taxon>
        <taxon>Metazoa</taxon>
        <taxon>Ecdysozoa</taxon>
        <taxon>Arthropoda</taxon>
        <taxon>Hexapoda</taxon>
        <taxon>Insecta</taxon>
        <taxon>Pterygota</taxon>
        <taxon>Neoptera</taxon>
        <taxon>Paraneoptera</taxon>
        <taxon>Hemiptera</taxon>
        <taxon>Heteroptera</taxon>
        <taxon>Panheteroptera</taxon>
        <taxon>Cimicomorpha</taxon>
        <taxon>Miridae</taxon>
        <taxon>Mirini</taxon>
        <taxon>Adelphocoris</taxon>
    </lineage>
</organism>
<accession>C7EX77</accession>
<dbReference type="AlphaFoldDB" id="C7EX77"/>
<sequence length="78" mass="8650">MIDDHKINTEQVKLGNKEKWDDPALVELANQVADTCDQEVSTEGRCKCLVAVEYMMCLATHGDEVGLPHVDSEDSQDS</sequence>
<dbReference type="SUPFAM" id="SSF47565">
    <property type="entry name" value="Insect pheromone/odorant-binding proteins"/>
    <property type="match status" value="1"/>
</dbReference>
<proteinExistence type="evidence at transcript level"/>
<name>C7EX77_ADELI</name>
<dbReference type="EMBL" id="GQ302517">
    <property type="protein sequence ID" value="ACT83085.1"/>
    <property type="molecule type" value="mRNA"/>
</dbReference>